<keyword evidence="4" id="KW-1185">Reference proteome</keyword>
<dbReference type="InterPro" id="IPR035979">
    <property type="entry name" value="RBD_domain_sf"/>
</dbReference>
<organism evidence="3 4">
    <name type="scientific">Pomacea canaliculata</name>
    <name type="common">Golden apple snail</name>
    <dbReference type="NCBI Taxonomy" id="400727"/>
    <lineage>
        <taxon>Eukaryota</taxon>
        <taxon>Metazoa</taxon>
        <taxon>Spiralia</taxon>
        <taxon>Lophotrochozoa</taxon>
        <taxon>Mollusca</taxon>
        <taxon>Gastropoda</taxon>
        <taxon>Caenogastropoda</taxon>
        <taxon>Architaenioglossa</taxon>
        <taxon>Ampullarioidea</taxon>
        <taxon>Ampullariidae</taxon>
        <taxon>Pomacea</taxon>
    </lineage>
</organism>
<accession>A0A2T7P7Q6</accession>
<dbReference type="InterPro" id="IPR012677">
    <property type="entry name" value="Nucleotide-bd_a/b_plait_sf"/>
</dbReference>
<dbReference type="SMART" id="SM00360">
    <property type="entry name" value="RRM"/>
    <property type="match status" value="5"/>
</dbReference>
<evidence type="ECO:0000256" key="1">
    <source>
        <dbReference type="PROSITE-ProRule" id="PRU00176"/>
    </source>
</evidence>
<keyword evidence="1" id="KW-0694">RNA-binding</keyword>
<dbReference type="Pfam" id="PF23085">
    <property type="entry name" value="RRM_PARP14_3"/>
    <property type="match status" value="4"/>
</dbReference>
<evidence type="ECO:0000259" key="2">
    <source>
        <dbReference type="PROSITE" id="PS50102"/>
    </source>
</evidence>
<evidence type="ECO:0000313" key="4">
    <source>
        <dbReference type="Proteomes" id="UP000245119"/>
    </source>
</evidence>
<gene>
    <name evidence="3" type="ORF">C0Q70_08690</name>
</gene>
<evidence type="ECO:0000313" key="3">
    <source>
        <dbReference type="EMBL" id="PVD29439.1"/>
    </source>
</evidence>
<dbReference type="GO" id="GO:0003723">
    <property type="term" value="F:RNA binding"/>
    <property type="evidence" value="ECO:0007669"/>
    <property type="project" value="UniProtKB-UniRule"/>
</dbReference>
<dbReference type="PANTHER" id="PTHR15225">
    <property type="entry name" value="INTERFERON-INDUCED PROTEIN 35/NMI N-MYC/STAT INTERACTING PROTEIN"/>
    <property type="match status" value="1"/>
</dbReference>
<dbReference type="PROSITE" id="PS50102">
    <property type="entry name" value="RRM"/>
    <property type="match status" value="1"/>
</dbReference>
<dbReference type="Gene3D" id="3.30.70.330">
    <property type="match status" value="4"/>
</dbReference>
<dbReference type="InterPro" id="IPR000504">
    <property type="entry name" value="RRM_dom"/>
</dbReference>
<proteinExistence type="predicted"/>
<dbReference type="SUPFAM" id="SSF54928">
    <property type="entry name" value="RNA-binding domain, RBD"/>
    <property type="match status" value="3"/>
</dbReference>
<dbReference type="OrthoDB" id="6159649at2759"/>
<reference evidence="3 4" key="1">
    <citation type="submission" date="2018-04" db="EMBL/GenBank/DDBJ databases">
        <title>The genome of golden apple snail Pomacea canaliculata provides insight into stress tolerance and invasive adaptation.</title>
        <authorList>
            <person name="Liu C."/>
            <person name="Liu B."/>
            <person name="Ren Y."/>
            <person name="Zhang Y."/>
            <person name="Wang H."/>
            <person name="Li S."/>
            <person name="Jiang F."/>
            <person name="Yin L."/>
            <person name="Zhang G."/>
            <person name="Qian W."/>
            <person name="Fan W."/>
        </authorList>
    </citation>
    <scope>NUCLEOTIDE SEQUENCE [LARGE SCALE GENOMIC DNA]</scope>
    <source>
        <strain evidence="3">SZHN2017</strain>
        <tissue evidence="3">Muscle</tissue>
    </source>
</reference>
<protein>
    <recommendedName>
        <fullName evidence="2">RRM domain-containing protein</fullName>
    </recommendedName>
</protein>
<dbReference type="AlphaFoldDB" id="A0A2T7P7Q6"/>
<feature type="domain" description="RRM" evidence="2">
    <location>
        <begin position="351"/>
        <end position="426"/>
    </location>
</feature>
<sequence>MLHTISPDIVKDHQRCCTVMVQGFDPSNLELYQLYFENPKKTGGTSTDFYVNENENIIYVTFLTPEEAEKVTKLTHTVGGRQLQVTLAPIDDPVTSPPCTIKITGCDPEKEELYRLYFENPRRGGGAIKDLVVDKEKQVIYITFEEPETAVNVCNKTHKVGGCDLEVSLHVPTKDEKSINQTQEADNQEPLKTVQLQVGKKIQSEDNYLYYFESKRSGGGEVEKISIDQEKGIVYVTFVQPEAAARVTDRQHIICGEPIKVSLFVPPAPKPTYPNKLLFSNVSKSTTHDCLSLFLEFLTGLEPAELIYADSLEDVLAVFNEEPDFEKVQELCQKKCLEGRKISVSRVPITNCILVQNLNKNTTEDTIMYYFESKKRSFGGPVEKVNFDSGNSRCLVFFEDHEVVDAVLTKSHVLDGQELRVKRYLECLGPSGGSKDFK</sequence>
<dbReference type="OMA" id="YLERICG"/>
<comment type="caution">
    <text evidence="3">The sequence shown here is derived from an EMBL/GenBank/DDBJ whole genome shotgun (WGS) entry which is preliminary data.</text>
</comment>
<dbReference type="EMBL" id="PZQS01000005">
    <property type="protein sequence ID" value="PVD29439.1"/>
    <property type="molecule type" value="Genomic_DNA"/>
</dbReference>
<name>A0A2T7P7Q6_POMCA</name>
<dbReference type="Proteomes" id="UP000245119">
    <property type="component" value="Linkage Group LG5"/>
</dbReference>